<organism evidence="3 4">
    <name type="scientific">Methylobacterium jeotgali</name>
    <dbReference type="NCBI Taxonomy" id="381630"/>
    <lineage>
        <taxon>Bacteria</taxon>
        <taxon>Pseudomonadati</taxon>
        <taxon>Pseudomonadota</taxon>
        <taxon>Alphaproteobacteria</taxon>
        <taxon>Hyphomicrobiales</taxon>
        <taxon>Methylobacteriaceae</taxon>
        <taxon>Methylobacterium</taxon>
    </lineage>
</organism>
<keyword evidence="2" id="KW-0732">Signal</keyword>
<evidence type="ECO:0008006" key="5">
    <source>
        <dbReference type="Google" id="ProtNLM"/>
    </source>
</evidence>
<protein>
    <recommendedName>
        <fullName evidence="5">Pilus assembly protein CpaD</fullName>
    </recommendedName>
</protein>
<dbReference type="EMBL" id="BPQR01000007">
    <property type="protein sequence ID" value="GJE05110.1"/>
    <property type="molecule type" value="Genomic_DNA"/>
</dbReference>
<feature type="chain" id="PRO_5046457339" description="Pilus assembly protein CpaD" evidence="2">
    <location>
        <begin position="22"/>
        <end position="246"/>
    </location>
</feature>
<accession>A0ABQ4SRJ0</accession>
<dbReference type="Proteomes" id="UP001055102">
    <property type="component" value="Unassembled WGS sequence"/>
</dbReference>
<feature type="compositionally biased region" description="Polar residues" evidence="1">
    <location>
        <begin position="228"/>
        <end position="246"/>
    </location>
</feature>
<evidence type="ECO:0000313" key="3">
    <source>
        <dbReference type="EMBL" id="GJE05110.1"/>
    </source>
</evidence>
<feature type="signal peptide" evidence="2">
    <location>
        <begin position="1"/>
        <end position="21"/>
    </location>
</feature>
<dbReference type="PROSITE" id="PS51257">
    <property type="entry name" value="PROKAR_LIPOPROTEIN"/>
    <property type="match status" value="1"/>
</dbReference>
<dbReference type="InterPro" id="IPR019027">
    <property type="entry name" value="Pilus_biogenesis_CpaD-related"/>
</dbReference>
<dbReference type="PROSITE" id="PS51318">
    <property type="entry name" value="TAT"/>
    <property type="match status" value="1"/>
</dbReference>
<keyword evidence="4" id="KW-1185">Reference proteome</keyword>
<reference evidence="3" key="2">
    <citation type="submission" date="2021-08" db="EMBL/GenBank/DDBJ databases">
        <authorList>
            <person name="Tani A."/>
            <person name="Ola A."/>
            <person name="Ogura Y."/>
            <person name="Katsura K."/>
            <person name="Hayashi T."/>
        </authorList>
    </citation>
    <scope>NUCLEOTIDE SEQUENCE</scope>
    <source>
        <strain evidence="3">LMG 23639</strain>
    </source>
</reference>
<dbReference type="InterPro" id="IPR013361">
    <property type="entry name" value="Pilus_CpaD"/>
</dbReference>
<dbReference type="InterPro" id="IPR006311">
    <property type="entry name" value="TAT_signal"/>
</dbReference>
<proteinExistence type="predicted"/>
<feature type="region of interest" description="Disordered" evidence="1">
    <location>
        <begin position="223"/>
        <end position="246"/>
    </location>
</feature>
<comment type="caution">
    <text evidence="3">The sequence shown here is derived from an EMBL/GenBank/DDBJ whole genome shotgun (WGS) entry which is preliminary data.</text>
</comment>
<dbReference type="NCBIfam" id="TIGR02522">
    <property type="entry name" value="pilus_cpaD"/>
    <property type="match status" value="1"/>
</dbReference>
<evidence type="ECO:0000256" key="1">
    <source>
        <dbReference type="SAM" id="MobiDB-lite"/>
    </source>
</evidence>
<evidence type="ECO:0000313" key="4">
    <source>
        <dbReference type="Proteomes" id="UP001055102"/>
    </source>
</evidence>
<name>A0ABQ4SRJ0_9HYPH</name>
<dbReference type="Pfam" id="PF09476">
    <property type="entry name" value="Pilus_CpaD"/>
    <property type="match status" value="1"/>
</dbReference>
<sequence>MTNPHPRRRPLAALATASALAGLLGACQSRGPVTTNAIQPSDYRARHPIVLADAPRSLDVFVTGTGHLDPRQAADVDAFLLEFRRYGRGTLVVDVPRGPPTAQIAAAGRTAAVLRRMAAEAGVPAGAVVLSSYEVAAPGLAAPVRLGFQRMSARVADACGLWPQDLGVSDAAYSLSNKPSWNLGCALQSNVAAQAADPVDLVRGRQEGRIDTIRRSDGIQKLREGKDPSTTWRQDGQTSLKSQVAN</sequence>
<gene>
    <name evidence="3" type="ORF">AOPFMNJM_0407</name>
</gene>
<evidence type="ECO:0000256" key="2">
    <source>
        <dbReference type="SAM" id="SignalP"/>
    </source>
</evidence>
<dbReference type="RefSeq" id="WP_238273836.1">
    <property type="nucleotide sequence ID" value="NZ_BPQR01000007.1"/>
</dbReference>
<reference evidence="3" key="1">
    <citation type="journal article" date="2021" name="Front. Microbiol.">
        <title>Comprehensive Comparative Genomics and Phenotyping of Methylobacterium Species.</title>
        <authorList>
            <person name="Alessa O."/>
            <person name="Ogura Y."/>
            <person name="Fujitani Y."/>
            <person name="Takami H."/>
            <person name="Hayashi T."/>
            <person name="Sahin N."/>
            <person name="Tani A."/>
        </authorList>
    </citation>
    <scope>NUCLEOTIDE SEQUENCE</scope>
    <source>
        <strain evidence="3">LMG 23639</strain>
    </source>
</reference>